<dbReference type="PANTHER" id="PTHR43085">
    <property type="entry name" value="HEXOKINASE FAMILY MEMBER"/>
    <property type="match status" value="1"/>
</dbReference>
<dbReference type="Proteomes" id="UP000269097">
    <property type="component" value="Chromosome"/>
</dbReference>
<dbReference type="AlphaFoldDB" id="A0A3G3K4X3"/>
<dbReference type="PROSITE" id="PS00584">
    <property type="entry name" value="PFKB_KINASES_2"/>
    <property type="match status" value="1"/>
</dbReference>
<dbReference type="KEGG" id="coh:EAV92_23330"/>
<evidence type="ECO:0000256" key="1">
    <source>
        <dbReference type="ARBA" id="ARBA00010688"/>
    </source>
</evidence>
<dbReference type="Pfam" id="PF00294">
    <property type="entry name" value="PfkB"/>
    <property type="match status" value="1"/>
</dbReference>
<dbReference type="GO" id="GO:0008865">
    <property type="term" value="F:fructokinase activity"/>
    <property type="evidence" value="ECO:0007669"/>
    <property type="project" value="UniProtKB-ARBA"/>
</dbReference>
<gene>
    <name evidence="8" type="ORF">EAV92_23330</name>
</gene>
<name>A0A3G3K4X3_9BACL</name>
<sequence length="322" mass="34822">MYDVVALGELLIDFTPQKMAEGKDSYFQKNPGGAPANVLAALSKQGRKTAFIGKVGRDSFGEYLAGILRNNGISTEGMVFSETENTTLAFVELNDRGDRTFTFYRKPGADMMLKPEEVDLGLIGSAKMFHFGSISLTDEPSRAATLRALDHAKNRGLAISYDPNLRLPLWPEADTAKRTILSVFPYADILKISEEELAFLIGTEDLEEGTRQIAETYGTTLIFVTRGERGCYYRAGSVTGSVPAFRVETVDTTGAGDAFLGGVLGRILEEDIPLKLLGPDKLEAIAAFGNAMGSLATTRRGGIPSIPERAEVEALLKGKIPI</sequence>
<evidence type="ECO:0000256" key="4">
    <source>
        <dbReference type="ARBA" id="ARBA00022777"/>
    </source>
</evidence>
<dbReference type="InterPro" id="IPR050306">
    <property type="entry name" value="PfkB_Carbo_kinase"/>
</dbReference>
<keyword evidence="4 6" id="KW-0418">Kinase</keyword>
<protein>
    <submittedName>
        <fullName evidence="8">Carbohydrate kinase</fullName>
    </submittedName>
</protein>
<keyword evidence="9" id="KW-1185">Reference proteome</keyword>
<evidence type="ECO:0000313" key="8">
    <source>
        <dbReference type="EMBL" id="AYQ75221.1"/>
    </source>
</evidence>
<keyword evidence="2 6" id="KW-0808">Transferase</keyword>
<evidence type="ECO:0000313" key="9">
    <source>
        <dbReference type="Proteomes" id="UP000269097"/>
    </source>
</evidence>
<dbReference type="CDD" id="cd01167">
    <property type="entry name" value="bac_FRK"/>
    <property type="match status" value="1"/>
</dbReference>
<keyword evidence="3" id="KW-0547">Nucleotide-binding</keyword>
<reference evidence="8 9" key="1">
    <citation type="submission" date="2018-10" db="EMBL/GenBank/DDBJ databases">
        <title>Genome Sequence of Cohnella sp.</title>
        <authorList>
            <person name="Srinivasan S."/>
            <person name="Kim M.K."/>
        </authorList>
    </citation>
    <scope>NUCLEOTIDE SEQUENCE [LARGE SCALE GENOMIC DNA]</scope>
    <source>
        <strain evidence="8 9">18JY8-7</strain>
    </source>
</reference>
<organism evidence="8 9">
    <name type="scientific">Cohnella candidum</name>
    <dbReference type="NCBI Taxonomy" id="2674991"/>
    <lineage>
        <taxon>Bacteria</taxon>
        <taxon>Bacillati</taxon>
        <taxon>Bacillota</taxon>
        <taxon>Bacilli</taxon>
        <taxon>Bacillales</taxon>
        <taxon>Paenibacillaceae</taxon>
        <taxon>Cohnella</taxon>
    </lineage>
</organism>
<evidence type="ECO:0000256" key="6">
    <source>
        <dbReference type="RuleBase" id="RU003704"/>
    </source>
</evidence>
<proteinExistence type="inferred from homology"/>
<keyword evidence="5" id="KW-0067">ATP-binding</keyword>
<accession>A0A3G3K4X3</accession>
<evidence type="ECO:0000256" key="5">
    <source>
        <dbReference type="ARBA" id="ARBA00022840"/>
    </source>
</evidence>
<dbReference type="InterPro" id="IPR011611">
    <property type="entry name" value="PfkB_dom"/>
</dbReference>
<dbReference type="RefSeq" id="WP_123043302.1">
    <property type="nucleotide sequence ID" value="NZ_CP033433.1"/>
</dbReference>
<dbReference type="InterPro" id="IPR002173">
    <property type="entry name" value="Carboh/pur_kinase_PfkB_CS"/>
</dbReference>
<evidence type="ECO:0000259" key="7">
    <source>
        <dbReference type="Pfam" id="PF00294"/>
    </source>
</evidence>
<dbReference type="InterPro" id="IPR029056">
    <property type="entry name" value="Ribokinase-like"/>
</dbReference>
<dbReference type="Gene3D" id="3.40.1190.20">
    <property type="match status" value="1"/>
</dbReference>
<evidence type="ECO:0000256" key="3">
    <source>
        <dbReference type="ARBA" id="ARBA00022741"/>
    </source>
</evidence>
<dbReference type="PRINTS" id="PR00990">
    <property type="entry name" value="RIBOKINASE"/>
</dbReference>
<dbReference type="PANTHER" id="PTHR43085:SF1">
    <property type="entry name" value="PSEUDOURIDINE KINASE-RELATED"/>
    <property type="match status" value="1"/>
</dbReference>
<dbReference type="SUPFAM" id="SSF53613">
    <property type="entry name" value="Ribokinase-like"/>
    <property type="match status" value="1"/>
</dbReference>
<dbReference type="GO" id="GO:0006000">
    <property type="term" value="P:fructose metabolic process"/>
    <property type="evidence" value="ECO:0007669"/>
    <property type="project" value="UniProtKB-ARBA"/>
</dbReference>
<dbReference type="InterPro" id="IPR002139">
    <property type="entry name" value="Ribo/fructo_kinase"/>
</dbReference>
<feature type="domain" description="Carbohydrate kinase PfkB" evidence="7">
    <location>
        <begin position="3"/>
        <end position="308"/>
    </location>
</feature>
<evidence type="ECO:0000256" key="2">
    <source>
        <dbReference type="ARBA" id="ARBA00022679"/>
    </source>
</evidence>
<comment type="similarity">
    <text evidence="1 6">Belongs to the carbohydrate kinase PfkB family.</text>
</comment>
<dbReference type="EMBL" id="CP033433">
    <property type="protein sequence ID" value="AYQ75221.1"/>
    <property type="molecule type" value="Genomic_DNA"/>
</dbReference>
<dbReference type="GO" id="GO:0005524">
    <property type="term" value="F:ATP binding"/>
    <property type="evidence" value="ECO:0007669"/>
    <property type="project" value="UniProtKB-KW"/>
</dbReference>